<protein>
    <submittedName>
        <fullName evidence="1">Uncharacterized protein</fullName>
    </submittedName>
</protein>
<reference evidence="1 2" key="1">
    <citation type="submission" date="2019-02" db="EMBL/GenBank/DDBJ databases">
        <title>Genome sequencing of the rare red list fungi Hericium alpestre (H. flagellum).</title>
        <authorList>
            <person name="Buettner E."/>
            <person name="Kellner H."/>
        </authorList>
    </citation>
    <scope>NUCLEOTIDE SEQUENCE [LARGE SCALE GENOMIC DNA]</scope>
    <source>
        <strain evidence="1 2">DSM 108284</strain>
    </source>
</reference>
<keyword evidence="2" id="KW-1185">Reference proteome</keyword>
<evidence type="ECO:0000313" key="1">
    <source>
        <dbReference type="EMBL" id="TFY74353.1"/>
    </source>
</evidence>
<dbReference type="AlphaFoldDB" id="A0A4Y9ZKD7"/>
<name>A0A4Y9ZKD7_9AGAM</name>
<sequence>MVGALLSLTRNSSITMPVFSPKFSTLEPKPSTIYDPLPQRTLEDIRDEVGARLVVRVVRKIKPVDDTKVSLALTLSKQDDAQFLRIVAGHLQHTMAQTSSKQKDSFLVSRRIPVNTPL</sequence>
<evidence type="ECO:0000313" key="2">
    <source>
        <dbReference type="Proteomes" id="UP000298061"/>
    </source>
</evidence>
<accession>A0A4Y9ZKD7</accession>
<dbReference type="Proteomes" id="UP000298061">
    <property type="component" value="Unassembled WGS sequence"/>
</dbReference>
<organism evidence="1 2">
    <name type="scientific">Hericium alpestre</name>
    <dbReference type="NCBI Taxonomy" id="135208"/>
    <lineage>
        <taxon>Eukaryota</taxon>
        <taxon>Fungi</taxon>
        <taxon>Dikarya</taxon>
        <taxon>Basidiomycota</taxon>
        <taxon>Agaricomycotina</taxon>
        <taxon>Agaricomycetes</taxon>
        <taxon>Russulales</taxon>
        <taxon>Hericiaceae</taxon>
        <taxon>Hericium</taxon>
    </lineage>
</organism>
<dbReference type="EMBL" id="SFCI01002136">
    <property type="protein sequence ID" value="TFY74353.1"/>
    <property type="molecule type" value="Genomic_DNA"/>
</dbReference>
<dbReference type="OrthoDB" id="566238at2759"/>
<comment type="caution">
    <text evidence="1">The sequence shown here is derived from an EMBL/GenBank/DDBJ whole genome shotgun (WGS) entry which is preliminary data.</text>
</comment>
<proteinExistence type="predicted"/>
<gene>
    <name evidence="1" type="ORF">EWM64_g9658</name>
</gene>